<gene>
    <name evidence="2" type="ORF">LF923_0002950</name>
</gene>
<sequence>MLRESMRARLCIFVRQALHKYKYPSDRTPYAVELMLKQAEIISNS</sequence>
<keyword evidence="2" id="KW-0255">Endonuclease</keyword>
<dbReference type="Pfam" id="PF11867">
    <property type="entry name" value="T1RH-like_C"/>
    <property type="match status" value="1"/>
</dbReference>
<name>A0AB39INY1_9GAMM</name>
<accession>A0AB39INY1</accession>
<evidence type="ECO:0000313" key="2">
    <source>
        <dbReference type="EMBL" id="XDL16726.1"/>
    </source>
</evidence>
<keyword evidence="2" id="KW-0540">Nuclease</keyword>
<reference evidence="2" key="1">
    <citation type="submission" date="2024-07" db="EMBL/GenBank/DDBJ databases">
        <authorList>
            <person name="Pedron J."/>
        </authorList>
    </citation>
    <scope>NUCLEOTIDE SEQUENCE</scope>
    <source>
        <strain evidence="2">A642-S2-A17</strain>
    </source>
</reference>
<dbReference type="GO" id="GO:0004519">
    <property type="term" value="F:endonuclease activity"/>
    <property type="evidence" value="ECO:0007669"/>
    <property type="project" value="UniProtKB-KW"/>
</dbReference>
<evidence type="ECO:0000259" key="1">
    <source>
        <dbReference type="Pfam" id="PF11867"/>
    </source>
</evidence>
<dbReference type="AlphaFoldDB" id="A0AB39INY1"/>
<dbReference type="InterPro" id="IPR021810">
    <property type="entry name" value="T1RH-like_C"/>
</dbReference>
<dbReference type="EMBL" id="CP162411">
    <property type="protein sequence ID" value="XDL16726.1"/>
    <property type="molecule type" value="Genomic_DNA"/>
</dbReference>
<organism evidence="2">
    <name type="scientific">Dickeya oryzae</name>
    <dbReference type="NCBI Taxonomy" id="1240404"/>
    <lineage>
        <taxon>Bacteria</taxon>
        <taxon>Pseudomonadati</taxon>
        <taxon>Pseudomonadota</taxon>
        <taxon>Gammaproteobacteria</taxon>
        <taxon>Enterobacterales</taxon>
        <taxon>Pectobacteriaceae</taxon>
        <taxon>Dickeya</taxon>
    </lineage>
</organism>
<proteinExistence type="predicted"/>
<keyword evidence="2" id="KW-0378">Hydrolase</keyword>
<feature type="domain" description="Type I restriction enzyme HindI endonuclease subunit-like C-terminal" evidence="1">
    <location>
        <begin position="3"/>
        <end position="44"/>
    </location>
</feature>
<protein>
    <submittedName>
        <fullName evidence="2">Type I restriction enzyme endonuclease domain-containing protein</fullName>
    </submittedName>
</protein>